<evidence type="ECO:0000256" key="1">
    <source>
        <dbReference type="ARBA" id="ARBA00001946"/>
    </source>
</evidence>
<keyword evidence="8 10" id="KW-0460">Magnesium</keyword>
<dbReference type="Gene3D" id="1.10.20.140">
    <property type="match status" value="1"/>
</dbReference>
<evidence type="ECO:0000256" key="9">
    <source>
        <dbReference type="ARBA" id="ARBA00049563"/>
    </source>
</evidence>
<dbReference type="InterPro" id="IPR027417">
    <property type="entry name" value="P-loop_NTPase"/>
</dbReference>
<evidence type="ECO:0000256" key="5">
    <source>
        <dbReference type="ARBA" id="ARBA00022694"/>
    </source>
</evidence>
<feature type="binding site" evidence="10">
    <location>
        <begin position="21"/>
        <end position="26"/>
    </location>
    <ligand>
        <name>substrate</name>
    </ligand>
</feature>
<evidence type="ECO:0000313" key="15">
    <source>
        <dbReference type="Proteomes" id="UP000484885"/>
    </source>
</evidence>
<dbReference type="HAMAP" id="MF_00185">
    <property type="entry name" value="IPP_trans"/>
    <property type="match status" value="1"/>
</dbReference>
<dbReference type="PANTHER" id="PTHR11088:SF60">
    <property type="entry name" value="TRNA DIMETHYLALLYLTRANSFERASE"/>
    <property type="match status" value="1"/>
</dbReference>
<name>A0A845UYP8_9GAMM</name>
<evidence type="ECO:0000256" key="2">
    <source>
        <dbReference type="ARBA" id="ARBA00003213"/>
    </source>
</evidence>
<dbReference type="NCBIfam" id="TIGR00174">
    <property type="entry name" value="miaA"/>
    <property type="match status" value="1"/>
</dbReference>
<dbReference type="Proteomes" id="UP000484885">
    <property type="component" value="Unassembled WGS sequence"/>
</dbReference>
<dbReference type="EMBL" id="JAAGSC010000039">
    <property type="protein sequence ID" value="NDY95392.1"/>
    <property type="molecule type" value="Genomic_DNA"/>
</dbReference>
<evidence type="ECO:0000256" key="8">
    <source>
        <dbReference type="ARBA" id="ARBA00022842"/>
    </source>
</evidence>
<comment type="caution">
    <text evidence="10">Lacks conserved residue(s) required for the propagation of feature annotation.</text>
</comment>
<evidence type="ECO:0000256" key="7">
    <source>
        <dbReference type="ARBA" id="ARBA00022840"/>
    </source>
</evidence>
<protein>
    <recommendedName>
        <fullName evidence="10">tRNA dimethylallyltransferase</fullName>
        <ecNumber evidence="10">2.5.1.75</ecNumber>
    </recommendedName>
    <alternativeName>
        <fullName evidence="10">Dimethylallyl diphosphate:tRNA dimethylallyltransferase</fullName>
        <shortName evidence="10">DMAPP:tRNA dimethylallyltransferase</shortName>
        <shortName evidence="10">DMATase</shortName>
    </alternativeName>
    <alternativeName>
        <fullName evidence="10">Isopentenyl-diphosphate:tRNA isopentenyltransferase</fullName>
        <shortName evidence="10">IPP transferase</shortName>
        <shortName evidence="10">IPPT</shortName>
        <shortName evidence="10">IPTase</shortName>
    </alternativeName>
</protein>
<comment type="caution">
    <text evidence="14">The sequence shown here is derived from an EMBL/GenBank/DDBJ whole genome shotgun (WGS) entry which is preliminary data.</text>
</comment>
<proteinExistence type="inferred from homology"/>
<comment type="cofactor">
    <cofactor evidence="1 10">
        <name>Mg(2+)</name>
        <dbReference type="ChEBI" id="CHEBI:18420"/>
    </cofactor>
</comment>
<keyword evidence="4 10" id="KW-0808">Transferase</keyword>
<accession>A0A845UYP8</accession>
<sequence>MASNPDPEGGLPPAVILTGPTAAGKTAVAQMLYDRFPVHLISVDSAQVYRGLDIGSAKPDAAFLERYPHELIDLRCPEQSYSAADFAADAEAAMRRAAATGRIPVLVGGTVLYLRALLYGLDPLPAADPALRERLRRRAERDGWVSLHAELARLDPATAARIRPSDPQRLQRAMEVLELTGRGLAAHHSGPRRPRFRTLRLVLTPADRTELHRRIERRFAAMLEAGLVDEVRALRRRAGLRADHPAMRAVGYRQVWQYLDGAFDRSVLIARAGAATRQLAKRQLTALRKFSDALWYDPNRIGSCAVIDSQVRDFMRALAVGRNVRFP</sequence>
<feature type="site" description="Interaction with substrate tRNA" evidence="10">
    <location>
        <position position="110"/>
    </location>
</feature>
<evidence type="ECO:0000256" key="10">
    <source>
        <dbReference type="HAMAP-Rule" id="MF_00185"/>
    </source>
</evidence>
<dbReference type="EC" id="2.5.1.75" evidence="10"/>
<dbReference type="FunFam" id="1.10.20.140:FF:000001">
    <property type="entry name" value="tRNA dimethylallyltransferase"/>
    <property type="match status" value="1"/>
</dbReference>
<comment type="function">
    <text evidence="2 10 12">Catalyzes the transfer of a dimethylallyl group onto the adenine at position 37 in tRNAs that read codons beginning with uridine, leading to the formation of N6-(dimethylallyl)adenosine (i(6)A).</text>
</comment>
<dbReference type="RefSeq" id="WP_164210780.1">
    <property type="nucleotide sequence ID" value="NZ_JAAGSC010000039.1"/>
</dbReference>
<keyword evidence="5 10" id="KW-0819">tRNA processing</keyword>
<dbReference type="Pfam" id="PF01715">
    <property type="entry name" value="IPPT"/>
    <property type="match status" value="1"/>
</dbReference>
<comment type="similarity">
    <text evidence="3 10 13">Belongs to the IPP transferase family.</text>
</comment>
<dbReference type="PANTHER" id="PTHR11088">
    <property type="entry name" value="TRNA DIMETHYLALLYLTRANSFERASE"/>
    <property type="match status" value="1"/>
</dbReference>
<dbReference type="InterPro" id="IPR018022">
    <property type="entry name" value="IPT"/>
</dbReference>
<dbReference type="GO" id="GO:0006400">
    <property type="term" value="P:tRNA modification"/>
    <property type="evidence" value="ECO:0007669"/>
    <property type="project" value="TreeGrafter"/>
</dbReference>
<dbReference type="SUPFAM" id="SSF52540">
    <property type="entry name" value="P-loop containing nucleoside triphosphate hydrolases"/>
    <property type="match status" value="1"/>
</dbReference>
<keyword evidence="15" id="KW-1185">Reference proteome</keyword>
<feature type="site" description="Interaction with substrate tRNA" evidence="10">
    <location>
        <position position="132"/>
    </location>
</feature>
<feature type="binding site" evidence="10">
    <location>
        <begin position="19"/>
        <end position="26"/>
    </location>
    <ligand>
        <name>ATP</name>
        <dbReference type="ChEBI" id="CHEBI:30616"/>
    </ligand>
</feature>
<dbReference type="AlphaFoldDB" id="A0A845UYP8"/>
<dbReference type="GO" id="GO:0052381">
    <property type="term" value="F:tRNA dimethylallyltransferase activity"/>
    <property type="evidence" value="ECO:0007669"/>
    <property type="project" value="UniProtKB-UniRule"/>
</dbReference>
<keyword evidence="6 10" id="KW-0547">Nucleotide-binding</keyword>
<dbReference type="GO" id="GO:0005524">
    <property type="term" value="F:ATP binding"/>
    <property type="evidence" value="ECO:0007669"/>
    <property type="project" value="UniProtKB-UniRule"/>
</dbReference>
<dbReference type="InterPro" id="IPR039657">
    <property type="entry name" value="Dimethylallyltransferase"/>
</dbReference>
<reference evidence="14 15" key="1">
    <citation type="submission" date="2020-02" db="EMBL/GenBank/DDBJ databases">
        <authorList>
            <person name="Zhang X.-Y."/>
        </authorList>
    </citation>
    <scope>NUCLEOTIDE SEQUENCE [LARGE SCALE GENOMIC DNA]</scope>
    <source>
        <strain evidence="14 15">C33</strain>
    </source>
</reference>
<feature type="region of interest" description="Interaction with substrate tRNA" evidence="10">
    <location>
        <begin position="44"/>
        <end position="47"/>
    </location>
</feature>
<keyword evidence="7 10" id="KW-0067">ATP-binding</keyword>
<evidence type="ECO:0000256" key="4">
    <source>
        <dbReference type="ARBA" id="ARBA00022679"/>
    </source>
</evidence>
<feature type="region of interest" description="Interaction with substrate tRNA" evidence="10">
    <location>
        <begin position="168"/>
        <end position="172"/>
    </location>
</feature>
<evidence type="ECO:0000256" key="12">
    <source>
        <dbReference type="RuleBase" id="RU003784"/>
    </source>
</evidence>
<evidence type="ECO:0000256" key="3">
    <source>
        <dbReference type="ARBA" id="ARBA00005842"/>
    </source>
</evidence>
<dbReference type="Gene3D" id="3.40.50.300">
    <property type="entry name" value="P-loop containing nucleotide triphosphate hydrolases"/>
    <property type="match status" value="1"/>
</dbReference>
<evidence type="ECO:0000256" key="6">
    <source>
        <dbReference type="ARBA" id="ARBA00022741"/>
    </source>
</evidence>
<gene>
    <name evidence="10 14" type="primary">miaA</name>
    <name evidence="14" type="ORF">G3I74_06605</name>
</gene>
<evidence type="ECO:0000256" key="13">
    <source>
        <dbReference type="RuleBase" id="RU003785"/>
    </source>
</evidence>
<evidence type="ECO:0000313" key="14">
    <source>
        <dbReference type="EMBL" id="NDY95392.1"/>
    </source>
</evidence>
<organism evidence="14 15">
    <name type="scientific">Wenzhouxiangella limi</name>
    <dbReference type="NCBI Taxonomy" id="2707351"/>
    <lineage>
        <taxon>Bacteria</taxon>
        <taxon>Pseudomonadati</taxon>
        <taxon>Pseudomonadota</taxon>
        <taxon>Gammaproteobacteria</taxon>
        <taxon>Chromatiales</taxon>
        <taxon>Wenzhouxiangellaceae</taxon>
        <taxon>Wenzhouxiangella</taxon>
    </lineage>
</organism>
<comment type="subunit">
    <text evidence="10">Monomer.</text>
</comment>
<evidence type="ECO:0000256" key="11">
    <source>
        <dbReference type="RuleBase" id="RU003783"/>
    </source>
</evidence>
<comment type="catalytic activity">
    <reaction evidence="9 10 11">
        <text>adenosine(37) in tRNA + dimethylallyl diphosphate = N(6)-dimethylallyladenosine(37) in tRNA + diphosphate</text>
        <dbReference type="Rhea" id="RHEA:26482"/>
        <dbReference type="Rhea" id="RHEA-COMP:10162"/>
        <dbReference type="Rhea" id="RHEA-COMP:10375"/>
        <dbReference type="ChEBI" id="CHEBI:33019"/>
        <dbReference type="ChEBI" id="CHEBI:57623"/>
        <dbReference type="ChEBI" id="CHEBI:74411"/>
        <dbReference type="ChEBI" id="CHEBI:74415"/>
        <dbReference type="EC" id="2.5.1.75"/>
    </reaction>
</comment>